<organism evidence="1 2">
    <name type="scientific">Clostridium tepidiprofundi DSM 19306</name>
    <dbReference type="NCBI Taxonomy" id="1121338"/>
    <lineage>
        <taxon>Bacteria</taxon>
        <taxon>Bacillati</taxon>
        <taxon>Bacillota</taxon>
        <taxon>Clostridia</taxon>
        <taxon>Eubacteriales</taxon>
        <taxon>Clostridiaceae</taxon>
        <taxon>Clostridium</taxon>
    </lineage>
</organism>
<sequence>MIAEEGVGHGNIEYIDIKGVKLIELEKEF</sequence>
<comment type="caution">
    <text evidence="1">The sequence shown here is derived from an EMBL/GenBank/DDBJ whole genome shotgun (WGS) entry which is preliminary data.</text>
</comment>
<dbReference type="PATRIC" id="fig|1121338.3.peg.2423"/>
<protein>
    <submittedName>
        <fullName evidence="1">Uncharacterized protein</fullName>
    </submittedName>
</protein>
<gene>
    <name evidence="1" type="ORF">CLTEP_23420</name>
</gene>
<accession>A0A151AVI0</accession>
<reference evidence="1 2" key="1">
    <citation type="submission" date="2016-02" db="EMBL/GenBank/DDBJ databases">
        <title>Genome sequence of Clostridium tepidiprofundi DSM 19306.</title>
        <authorList>
            <person name="Poehlein A."/>
            <person name="Daniel R."/>
        </authorList>
    </citation>
    <scope>NUCLEOTIDE SEQUENCE [LARGE SCALE GENOMIC DNA]</scope>
    <source>
        <strain evidence="1 2">DSM 19306</strain>
    </source>
</reference>
<proteinExistence type="predicted"/>
<dbReference type="EMBL" id="LTBA01000044">
    <property type="protein sequence ID" value="KYH31679.1"/>
    <property type="molecule type" value="Genomic_DNA"/>
</dbReference>
<dbReference type="STRING" id="1121338.CLTEP_23420"/>
<evidence type="ECO:0000313" key="2">
    <source>
        <dbReference type="Proteomes" id="UP000075531"/>
    </source>
</evidence>
<keyword evidence="2" id="KW-1185">Reference proteome</keyword>
<dbReference type="Proteomes" id="UP000075531">
    <property type="component" value="Unassembled WGS sequence"/>
</dbReference>
<name>A0A151AVI0_9CLOT</name>
<dbReference type="AlphaFoldDB" id="A0A151AVI0"/>
<evidence type="ECO:0000313" key="1">
    <source>
        <dbReference type="EMBL" id="KYH31679.1"/>
    </source>
</evidence>